<dbReference type="AlphaFoldDB" id="A0A8S9ZSQ2"/>
<feature type="region of interest" description="Disordered" evidence="1">
    <location>
        <begin position="72"/>
        <end position="119"/>
    </location>
</feature>
<keyword evidence="2" id="KW-0675">Receptor</keyword>
<sequence>METQKQQLGQNYYSSSPINQIEIIKQLANKSGIDPIEMFKIIQNSIPQQQQQQQDIKYPKIIHLIENNEKQQKHKYNNNGEEIYCDSGNETSSLSPGHTSPMTGNSPHSSLPGSRSNSFSVSNILRTDISIKMKRNENLHQ</sequence>
<protein>
    <submittedName>
        <fullName evidence="2">Nuclear receptor domain-containing protein</fullName>
    </submittedName>
</protein>
<proteinExistence type="predicted"/>
<evidence type="ECO:0000313" key="2">
    <source>
        <dbReference type="EMBL" id="KAF7636494.1"/>
    </source>
</evidence>
<dbReference type="Proteomes" id="UP000605970">
    <property type="component" value="Unassembled WGS sequence"/>
</dbReference>
<reference evidence="2" key="1">
    <citation type="journal article" date="2020" name="Ecol. Evol.">
        <title>Genome structure and content of the rice root-knot nematode (Meloidogyne graminicola).</title>
        <authorList>
            <person name="Phan N.T."/>
            <person name="Danchin E.G.J."/>
            <person name="Klopp C."/>
            <person name="Perfus-Barbeoch L."/>
            <person name="Kozlowski D.K."/>
            <person name="Koutsovoulos G.D."/>
            <person name="Lopez-Roques C."/>
            <person name="Bouchez O."/>
            <person name="Zahm M."/>
            <person name="Besnard G."/>
            <person name="Bellafiore S."/>
        </authorList>
    </citation>
    <scope>NUCLEOTIDE SEQUENCE</scope>
    <source>
        <strain evidence="2">VN-18</strain>
    </source>
</reference>
<comment type="caution">
    <text evidence="2">The sequence shown here is derived from an EMBL/GenBank/DDBJ whole genome shotgun (WGS) entry which is preliminary data.</text>
</comment>
<feature type="compositionally biased region" description="Polar residues" evidence="1">
    <location>
        <begin position="88"/>
        <end position="119"/>
    </location>
</feature>
<organism evidence="2 3">
    <name type="scientific">Meloidogyne graminicola</name>
    <dbReference type="NCBI Taxonomy" id="189291"/>
    <lineage>
        <taxon>Eukaryota</taxon>
        <taxon>Metazoa</taxon>
        <taxon>Ecdysozoa</taxon>
        <taxon>Nematoda</taxon>
        <taxon>Chromadorea</taxon>
        <taxon>Rhabditida</taxon>
        <taxon>Tylenchina</taxon>
        <taxon>Tylenchomorpha</taxon>
        <taxon>Tylenchoidea</taxon>
        <taxon>Meloidogynidae</taxon>
        <taxon>Meloidogyninae</taxon>
        <taxon>Meloidogyne</taxon>
    </lineage>
</organism>
<dbReference type="EMBL" id="JABEBT010000029">
    <property type="protein sequence ID" value="KAF7636494.1"/>
    <property type="molecule type" value="Genomic_DNA"/>
</dbReference>
<evidence type="ECO:0000256" key="1">
    <source>
        <dbReference type="SAM" id="MobiDB-lite"/>
    </source>
</evidence>
<name>A0A8S9ZSQ2_9BILA</name>
<gene>
    <name evidence="2" type="ORF">Mgra_00004084</name>
</gene>
<accession>A0A8S9ZSQ2</accession>
<dbReference type="OrthoDB" id="5896361at2759"/>
<evidence type="ECO:0000313" key="3">
    <source>
        <dbReference type="Proteomes" id="UP000605970"/>
    </source>
</evidence>
<keyword evidence="3" id="KW-1185">Reference proteome</keyword>